<reference evidence="5" key="2">
    <citation type="submission" date="2020-09" db="EMBL/GenBank/DDBJ databases">
        <authorList>
            <person name="Sun Q."/>
            <person name="Zhou Y."/>
        </authorList>
    </citation>
    <scope>NUCLEOTIDE SEQUENCE</scope>
    <source>
        <strain evidence="5">CGMCC 1.6333</strain>
    </source>
</reference>
<dbReference type="Proteomes" id="UP000618460">
    <property type="component" value="Unassembled WGS sequence"/>
</dbReference>
<dbReference type="SUPFAM" id="SSF161219">
    <property type="entry name" value="CHY zinc finger-like"/>
    <property type="match status" value="1"/>
</dbReference>
<accession>A0A917WTL4</accession>
<name>A0A917WTL4_9BACI</name>
<sequence length="111" mass="12741">MKVHGINVHGALIDKQTRCKHYDKPIDIIAIKFKCCETYYPCYKCHAEEADHQAKVWGREEFDHKAILCGKCGEELTINEYLNSNSSCSCCNASFNPGCQKHKYLYFEGNN</sequence>
<organism evidence="5 6">
    <name type="scientific">Paraliobacillus quinghaiensis</name>
    <dbReference type="NCBI Taxonomy" id="470815"/>
    <lineage>
        <taxon>Bacteria</taxon>
        <taxon>Bacillati</taxon>
        <taxon>Bacillota</taxon>
        <taxon>Bacilli</taxon>
        <taxon>Bacillales</taxon>
        <taxon>Bacillaceae</taxon>
        <taxon>Paraliobacillus</taxon>
    </lineage>
</organism>
<dbReference type="EMBL" id="BMLG01000004">
    <property type="protein sequence ID" value="GGM28154.1"/>
    <property type="molecule type" value="Genomic_DNA"/>
</dbReference>
<dbReference type="PIRSF" id="PIRSF017292">
    <property type="entry name" value="UCP017292_Znf_CHY"/>
    <property type="match status" value="1"/>
</dbReference>
<dbReference type="GO" id="GO:0008270">
    <property type="term" value="F:zinc ion binding"/>
    <property type="evidence" value="ECO:0007669"/>
    <property type="project" value="UniProtKB-KW"/>
</dbReference>
<protein>
    <recommendedName>
        <fullName evidence="4">CHY-type domain-containing protein</fullName>
    </recommendedName>
</protein>
<evidence type="ECO:0000259" key="4">
    <source>
        <dbReference type="PROSITE" id="PS51266"/>
    </source>
</evidence>
<keyword evidence="2" id="KW-0863">Zinc-finger</keyword>
<comment type="caution">
    <text evidence="5">The sequence shown here is derived from an EMBL/GenBank/DDBJ whole genome shotgun (WGS) entry which is preliminary data.</text>
</comment>
<proteinExistence type="predicted"/>
<evidence type="ECO:0000256" key="3">
    <source>
        <dbReference type="ARBA" id="ARBA00022833"/>
    </source>
</evidence>
<dbReference type="InterPro" id="IPR037274">
    <property type="entry name" value="Znf_CHY_sf"/>
</dbReference>
<dbReference type="InterPro" id="IPR008913">
    <property type="entry name" value="Znf_CHY"/>
</dbReference>
<dbReference type="OrthoDB" id="882119at2"/>
<dbReference type="GO" id="GO:0045041">
    <property type="term" value="P:protein import into mitochondrial intermembrane space"/>
    <property type="evidence" value="ECO:0007669"/>
    <property type="project" value="TreeGrafter"/>
</dbReference>
<dbReference type="InterPro" id="IPR052604">
    <property type="entry name" value="Mito_Tim_assembly_helper"/>
</dbReference>
<dbReference type="AlphaFoldDB" id="A0A917WTL4"/>
<evidence type="ECO:0000256" key="2">
    <source>
        <dbReference type="ARBA" id="ARBA00022771"/>
    </source>
</evidence>
<reference evidence="5" key="1">
    <citation type="journal article" date="2014" name="Int. J. Syst. Evol. Microbiol.">
        <title>Complete genome sequence of Corynebacterium casei LMG S-19264T (=DSM 44701T), isolated from a smear-ripened cheese.</title>
        <authorList>
            <consortium name="US DOE Joint Genome Institute (JGI-PGF)"/>
            <person name="Walter F."/>
            <person name="Albersmeier A."/>
            <person name="Kalinowski J."/>
            <person name="Ruckert C."/>
        </authorList>
    </citation>
    <scope>NUCLEOTIDE SEQUENCE</scope>
    <source>
        <strain evidence="5">CGMCC 1.6333</strain>
    </source>
</reference>
<dbReference type="PROSITE" id="PS51266">
    <property type="entry name" value="ZF_CHY"/>
    <property type="match status" value="1"/>
</dbReference>
<dbReference type="PANTHER" id="PTHR28082">
    <property type="entry name" value="ZINC FINGER PROTEIN"/>
    <property type="match status" value="1"/>
</dbReference>
<keyword evidence="1" id="KW-0479">Metal-binding</keyword>
<dbReference type="InterPro" id="IPR016694">
    <property type="entry name" value="UCP017292"/>
</dbReference>
<evidence type="ECO:0000313" key="6">
    <source>
        <dbReference type="Proteomes" id="UP000618460"/>
    </source>
</evidence>
<dbReference type="Pfam" id="PF05495">
    <property type="entry name" value="zf-CHY"/>
    <property type="match status" value="1"/>
</dbReference>
<evidence type="ECO:0000256" key="1">
    <source>
        <dbReference type="ARBA" id="ARBA00022723"/>
    </source>
</evidence>
<dbReference type="PANTHER" id="PTHR28082:SF1">
    <property type="entry name" value="HELPER OF TIM PROTEIN 13"/>
    <property type="match status" value="1"/>
</dbReference>
<keyword evidence="6" id="KW-1185">Reference proteome</keyword>
<feature type="domain" description="CHY-type" evidence="4">
    <location>
        <begin position="12"/>
        <end position="93"/>
    </location>
</feature>
<gene>
    <name evidence="5" type="ORF">GCM10011351_12570</name>
</gene>
<evidence type="ECO:0000313" key="5">
    <source>
        <dbReference type="EMBL" id="GGM28154.1"/>
    </source>
</evidence>
<keyword evidence="3" id="KW-0862">Zinc</keyword>